<dbReference type="EMBL" id="JAYWIO010000004">
    <property type="protein sequence ID" value="KAK7269582.1"/>
    <property type="molecule type" value="Genomic_DNA"/>
</dbReference>
<dbReference type="InterPro" id="IPR002156">
    <property type="entry name" value="RNaseH_domain"/>
</dbReference>
<dbReference type="Proteomes" id="UP001372338">
    <property type="component" value="Unassembled WGS sequence"/>
</dbReference>
<dbReference type="GO" id="GO:0003676">
    <property type="term" value="F:nucleic acid binding"/>
    <property type="evidence" value="ECO:0007669"/>
    <property type="project" value="InterPro"/>
</dbReference>
<evidence type="ECO:0000313" key="3">
    <source>
        <dbReference type="Proteomes" id="UP001372338"/>
    </source>
</evidence>
<reference evidence="2 3" key="1">
    <citation type="submission" date="2024-01" db="EMBL/GenBank/DDBJ databases">
        <title>The genomes of 5 underutilized Papilionoideae crops provide insights into root nodulation and disease resistanc.</title>
        <authorList>
            <person name="Yuan L."/>
        </authorList>
    </citation>
    <scope>NUCLEOTIDE SEQUENCE [LARGE SCALE GENOMIC DNA]</scope>
    <source>
        <strain evidence="2">ZHUSHIDOU_FW_LH</strain>
        <tissue evidence="2">Leaf</tissue>
    </source>
</reference>
<sequence length="171" mass="19070">MRWVSWNPPATNRVVVNVDGSSMGNPGRAGFGGLIRNYEGDWICGFAGHFGISNNIHMELLAVLHGLKLAWSRGFRSIECRTDRMEVLNLLKGGFNHFHLYASIIASIVDVVRRDWSVMFSHTLREGNQCADFLAKKGACMDANMEVFESPPPGLSNVLLADSMRVPFPRF</sequence>
<protein>
    <recommendedName>
        <fullName evidence="1">RNase H type-1 domain-containing protein</fullName>
    </recommendedName>
</protein>
<name>A0AAN9F442_CROPI</name>
<dbReference type="InterPro" id="IPR044730">
    <property type="entry name" value="RNase_H-like_dom_plant"/>
</dbReference>
<dbReference type="GO" id="GO:0004523">
    <property type="term" value="F:RNA-DNA hybrid ribonuclease activity"/>
    <property type="evidence" value="ECO:0007669"/>
    <property type="project" value="InterPro"/>
</dbReference>
<dbReference type="Pfam" id="PF13456">
    <property type="entry name" value="RVT_3"/>
    <property type="match status" value="1"/>
</dbReference>
<dbReference type="InterPro" id="IPR036397">
    <property type="entry name" value="RNaseH_sf"/>
</dbReference>
<comment type="caution">
    <text evidence="2">The sequence shown here is derived from an EMBL/GenBank/DDBJ whole genome shotgun (WGS) entry which is preliminary data.</text>
</comment>
<gene>
    <name evidence="2" type="ORF">RIF29_22314</name>
</gene>
<dbReference type="PROSITE" id="PS50879">
    <property type="entry name" value="RNASE_H_1"/>
    <property type="match status" value="1"/>
</dbReference>
<dbReference type="InterPro" id="IPR012337">
    <property type="entry name" value="RNaseH-like_sf"/>
</dbReference>
<organism evidence="2 3">
    <name type="scientific">Crotalaria pallida</name>
    <name type="common">Smooth rattlebox</name>
    <name type="synonym">Crotalaria striata</name>
    <dbReference type="NCBI Taxonomy" id="3830"/>
    <lineage>
        <taxon>Eukaryota</taxon>
        <taxon>Viridiplantae</taxon>
        <taxon>Streptophyta</taxon>
        <taxon>Embryophyta</taxon>
        <taxon>Tracheophyta</taxon>
        <taxon>Spermatophyta</taxon>
        <taxon>Magnoliopsida</taxon>
        <taxon>eudicotyledons</taxon>
        <taxon>Gunneridae</taxon>
        <taxon>Pentapetalae</taxon>
        <taxon>rosids</taxon>
        <taxon>fabids</taxon>
        <taxon>Fabales</taxon>
        <taxon>Fabaceae</taxon>
        <taxon>Papilionoideae</taxon>
        <taxon>50 kb inversion clade</taxon>
        <taxon>genistoids sensu lato</taxon>
        <taxon>core genistoids</taxon>
        <taxon>Crotalarieae</taxon>
        <taxon>Crotalaria</taxon>
    </lineage>
</organism>
<accession>A0AAN9F442</accession>
<dbReference type="PANTHER" id="PTHR47723">
    <property type="entry name" value="OS05G0353850 PROTEIN"/>
    <property type="match status" value="1"/>
</dbReference>
<evidence type="ECO:0000313" key="2">
    <source>
        <dbReference type="EMBL" id="KAK7269582.1"/>
    </source>
</evidence>
<feature type="domain" description="RNase H type-1" evidence="1">
    <location>
        <begin position="10"/>
        <end position="140"/>
    </location>
</feature>
<dbReference type="SUPFAM" id="SSF53098">
    <property type="entry name" value="Ribonuclease H-like"/>
    <property type="match status" value="1"/>
</dbReference>
<dbReference type="CDD" id="cd06222">
    <property type="entry name" value="RNase_H_like"/>
    <property type="match status" value="1"/>
</dbReference>
<keyword evidence="3" id="KW-1185">Reference proteome</keyword>
<evidence type="ECO:0000259" key="1">
    <source>
        <dbReference type="PROSITE" id="PS50879"/>
    </source>
</evidence>
<dbReference type="PANTHER" id="PTHR47723:SF19">
    <property type="entry name" value="POLYNUCLEOTIDYL TRANSFERASE, RIBONUCLEASE H-LIKE SUPERFAMILY PROTEIN"/>
    <property type="match status" value="1"/>
</dbReference>
<dbReference type="Gene3D" id="3.30.420.10">
    <property type="entry name" value="Ribonuclease H-like superfamily/Ribonuclease H"/>
    <property type="match status" value="1"/>
</dbReference>
<dbReference type="AlphaFoldDB" id="A0AAN9F442"/>
<dbReference type="InterPro" id="IPR053151">
    <property type="entry name" value="RNase_H-like"/>
</dbReference>
<proteinExistence type="predicted"/>